<sequence length="84" mass="8987">MFRDLTRSLVEGVHYTSLVRQASDCVSPAWPSQTSGIRSAARAGGRAPLAEPVLSEVSRRTEASDASRSASPAVGRCGSRRSRR</sequence>
<evidence type="ECO:0000313" key="2">
    <source>
        <dbReference type="EMBL" id="RUA22146.1"/>
    </source>
</evidence>
<gene>
    <name evidence="2" type="ORF">DSL92_07405</name>
</gene>
<dbReference type="AlphaFoldDB" id="A0A3S0QFP9"/>
<feature type="compositionally biased region" description="Low complexity" evidence="1">
    <location>
        <begin position="35"/>
        <end position="47"/>
    </location>
</feature>
<evidence type="ECO:0000256" key="1">
    <source>
        <dbReference type="SAM" id="MobiDB-lite"/>
    </source>
</evidence>
<dbReference type="EMBL" id="RXHI01000023">
    <property type="protein sequence ID" value="RUA22146.1"/>
    <property type="molecule type" value="Genomic_DNA"/>
</dbReference>
<reference evidence="2" key="1">
    <citation type="submission" date="2018-12" db="EMBL/GenBank/DDBJ databases">
        <authorList>
            <person name="Jadhav K."/>
            <person name="Kushwaha B."/>
            <person name="Jadhav I."/>
        </authorList>
    </citation>
    <scope>NUCLEOTIDE SEQUENCE [LARGE SCALE GENOMIC DNA]</scope>
    <source>
        <strain evidence="2">SBS 10</strain>
    </source>
</reference>
<protein>
    <submittedName>
        <fullName evidence="2">Uncharacterized protein</fullName>
    </submittedName>
</protein>
<proteinExistence type="predicted"/>
<comment type="caution">
    <text evidence="2">The sequence shown here is derived from an EMBL/GenBank/DDBJ whole genome shotgun (WGS) entry which is preliminary data.</text>
</comment>
<feature type="region of interest" description="Disordered" evidence="1">
    <location>
        <begin position="29"/>
        <end position="84"/>
    </location>
</feature>
<name>A0A3S0QFP9_9GAMM</name>
<organism evidence="2">
    <name type="scientific">Billgrantia gudaonensis</name>
    <dbReference type="NCBI Taxonomy" id="376427"/>
    <lineage>
        <taxon>Bacteria</taxon>
        <taxon>Pseudomonadati</taxon>
        <taxon>Pseudomonadota</taxon>
        <taxon>Gammaproteobacteria</taxon>
        <taxon>Oceanospirillales</taxon>
        <taxon>Halomonadaceae</taxon>
        <taxon>Billgrantia</taxon>
    </lineage>
</organism>
<accession>A0A3S0QFP9</accession>